<dbReference type="InterPro" id="IPR016153">
    <property type="entry name" value="Heat_shock_Hsp33_N"/>
</dbReference>
<dbReference type="PANTHER" id="PTHR30111">
    <property type="entry name" value="33 KDA CHAPERONIN"/>
    <property type="match status" value="1"/>
</dbReference>
<evidence type="ECO:0000256" key="4">
    <source>
        <dbReference type="ARBA" id="ARBA00023186"/>
    </source>
</evidence>
<comment type="similarity">
    <text evidence="6">Belongs to the HSP33 family.</text>
</comment>
<evidence type="ECO:0000256" key="2">
    <source>
        <dbReference type="ARBA" id="ARBA00022833"/>
    </source>
</evidence>
<evidence type="ECO:0000313" key="8">
    <source>
        <dbReference type="Proteomes" id="UP001258994"/>
    </source>
</evidence>
<sequence>MTTNTDVLNRYLFDNTHARGELVQLDKSFKEIITNHDYPAEVVELLGQLMAATCLLTATLKFEGEISVQIQGNGPVKYAVINGNNLQQMRGIASIEGEIKGSSLHDLMGKANMVITIIPKQGERYQGVVALEGETLAQCLEHYFATSEQLATKIWLFADANKTQAAGCLLQVVPDSDDKQQQMDDFEHICQLTATIKADELFTLDANEVLYRLYNQEQVRLFDPQAVSFVCGCSEDKCLAAIANMGKEAIIEHLNEHQQINITCDFCKTNYHFDQAKLNPLLNPN</sequence>
<dbReference type="PANTHER" id="PTHR30111:SF1">
    <property type="entry name" value="33 KDA CHAPERONIN"/>
    <property type="match status" value="1"/>
</dbReference>
<dbReference type="InterPro" id="IPR016154">
    <property type="entry name" value="Heat_shock_Hsp33_C"/>
</dbReference>
<evidence type="ECO:0000313" key="7">
    <source>
        <dbReference type="EMBL" id="WNC72580.1"/>
    </source>
</evidence>
<dbReference type="SUPFAM" id="SSF64397">
    <property type="entry name" value="Hsp33 domain"/>
    <property type="match status" value="1"/>
</dbReference>
<dbReference type="EMBL" id="CP134145">
    <property type="protein sequence ID" value="WNC72580.1"/>
    <property type="molecule type" value="Genomic_DNA"/>
</dbReference>
<proteinExistence type="inferred from homology"/>
<dbReference type="Pfam" id="PF01430">
    <property type="entry name" value="HSP33"/>
    <property type="match status" value="1"/>
</dbReference>
<evidence type="ECO:0000256" key="6">
    <source>
        <dbReference type="HAMAP-Rule" id="MF_00117"/>
    </source>
</evidence>
<evidence type="ECO:0000256" key="5">
    <source>
        <dbReference type="ARBA" id="ARBA00023284"/>
    </source>
</evidence>
<comment type="function">
    <text evidence="6">Redox regulated molecular chaperone. Protects both thermally unfolding and oxidatively damaged proteins from irreversible aggregation. Plays an important role in the bacterial defense system toward oxidative stress.</text>
</comment>
<gene>
    <name evidence="6 7" type="primary">hslO</name>
    <name evidence="7" type="ORF">RGQ13_00980</name>
</gene>
<dbReference type="RefSeq" id="WP_348391697.1">
    <property type="nucleotide sequence ID" value="NZ_CP134145.1"/>
</dbReference>
<dbReference type="InterPro" id="IPR023212">
    <property type="entry name" value="Hsp33_helix_hairpin_bin_dom_sf"/>
</dbReference>
<keyword evidence="4 6" id="KW-0143">Chaperone</keyword>
<dbReference type="HAMAP" id="MF_00117">
    <property type="entry name" value="HslO"/>
    <property type="match status" value="1"/>
</dbReference>
<feature type="disulfide bond" description="Redox-active" evidence="6">
    <location>
        <begin position="231"/>
        <end position="233"/>
    </location>
</feature>
<comment type="PTM">
    <text evidence="6">Under oxidizing conditions two disulfide bonds are formed involving the reactive cysteines. Under reducing conditions zinc is bound to the reactive cysteines and the protein is inactive.</text>
</comment>
<dbReference type="Proteomes" id="UP001258994">
    <property type="component" value="Chromosome"/>
</dbReference>
<comment type="subcellular location">
    <subcellularLocation>
        <location evidence="6">Cytoplasm</location>
    </subcellularLocation>
</comment>
<evidence type="ECO:0000256" key="3">
    <source>
        <dbReference type="ARBA" id="ARBA00023157"/>
    </source>
</evidence>
<accession>A0ABY9TVQ1</accession>
<dbReference type="Gene3D" id="3.55.30.10">
    <property type="entry name" value="Hsp33 domain"/>
    <property type="match status" value="1"/>
</dbReference>
<keyword evidence="3 6" id="KW-1015">Disulfide bond</keyword>
<protein>
    <recommendedName>
        <fullName evidence="6">33 kDa chaperonin</fullName>
    </recommendedName>
    <alternativeName>
        <fullName evidence="6">Heat shock protein 33 homolog</fullName>
        <shortName evidence="6">HSP33</shortName>
    </alternativeName>
</protein>
<organism evidence="7 8">
    <name type="scientific">Thalassotalea psychrophila</name>
    <dbReference type="NCBI Taxonomy" id="3065647"/>
    <lineage>
        <taxon>Bacteria</taxon>
        <taxon>Pseudomonadati</taxon>
        <taxon>Pseudomonadota</taxon>
        <taxon>Gammaproteobacteria</taxon>
        <taxon>Alteromonadales</taxon>
        <taxon>Colwelliaceae</taxon>
        <taxon>Thalassotalea</taxon>
    </lineage>
</organism>
<dbReference type="NCBIfam" id="NF001033">
    <property type="entry name" value="PRK00114.1"/>
    <property type="match status" value="1"/>
</dbReference>
<dbReference type="Gene3D" id="3.90.1280.10">
    <property type="entry name" value="HSP33 redox switch-like"/>
    <property type="match status" value="1"/>
</dbReference>
<dbReference type="SUPFAM" id="SSF118352">
    <property type="entry name" value="HSP33 redox switch-like"/>
    <property type="match status" value="1"/>
</dbReference>
<reference evidence="8" key="1">
    <citation type="submission" date="2023-09" db="EMBL/GenBank/DDBJ databases">
        <authorList>
            <person name="Zhang C."/>
        </authorList>
    </citation>
    <scope>NUCLEOTIDE SEQUENCE [LARGE SCALE GENOMIC DNA]</scope>
    <source>
        <strain evidence="8">SQ149</strain>
    </source>
</reference>
<keyword evidence="2 6" id="KW-0862">Zinc</keyword>
<name>A0ABY9TVQ1_9GAMM</name>
<keyword evidence="8" id="KW-1185">Reference proteome</keyword>
<feature type="disulfide bond" description="Redox-active" evidence="6">
    <location>
        <begin position="264"/>
        <end position="267"/>
    </location>
</feature>
<dbReference type="InterPro" id="IPR000397">
    <property type="entry name" value="Heat_shock_Hsp33"/>
</dbReference>
<dbReference type="Gene3D" id="1.10.287.480">
    <property type="entry name" value="helix hairpin bin"/>
    <property type="match status" value="1"/>
</dbReference>
<evidence type="ECO:0000256" key="1">
    <source>
        <dbReference type="ARBA" id="ARBA00022490"/>
    </source>
</evidence>
<keyword evidence="1 6" id="KW-0963">Cytoplasm</keyword>
<dbReference type="CDD" id="cd00498">
    <property type="entry name" value="Hsp33"/>
    <property type="match status" value="1"/>
</dbReference>
<dbReference type="PIRSF" id="PIRSF005261">
    <property type="entry name" value="Heat_shock_Hsp33"/>
    <property type="match status" value="1"/>
</dbReference>
<keyword evidence="5 6" id="KW-0676">Redox-active center</keyword>